<protein>
    <submittedName>
        <fullName evidence="1">FOXRED2 protein</fullName>
    </submittedName>
</protein>
<evidence type="ECO:0000313" key="1">
    <source>
        <dbReference type="EMBL" id="CAE7363265.1"/>
    </source>
</evidence>
<dbReference type="AlphaFoldDB" id="A0A812PT07"/>
<gene>
    <name evidence="1" type="primary">FOXRED2</name>
    <name evidence="1" type="ORF">SPIL2461_LOCUS8729</name>
</gene>
<proteinExistence type="predicted"/>
<keyword evidence="2" id="KW-1185">Reference proteome</keyword>
<sequence>RRVTDRKGAELRDAVSVVTILRIMSGQGARKRESPIELQPPMSPARRHAGELSIDQIQELLDRQTKKIQDGQRAEIAAAESQAVEASEKRMYGALEELKGDLKRASGTLTKLELGGRASSTTASDGAAQRPAVIFGGWTAAVPKQKLLRELGDVLDKSTAREWLDEQPWTPGPRRGIALAGFHERQAEGHEDMKHRMQEVINLVNRAALSTSSTLDGCPVWATLSKERGERSESGNHVSKIRRVVHSFRLDISECECDYKEGSLWYRDQLVGSTARAPAQGLETVPGKVQNSWFSPVLFAAKAGKQVKEISDAWSFALAN</sequence>
<comment type="caution">
    <text evidence="1">The sequence shown here is derived from an EMBL/GenBank/DDBJ whole genome shotgun (WGS) entry which is preliminary data.</text>
</comment>
<dbReference type="EMBL" id="CAJNIZ010014547">
    <property type="protein sequence ID" value="CAE7363265.1"/>
    <property type="molecule type" value="Genomic_DNA"/>
</dbReference>
<name>A0A812PT07_SYMPI</name>
<feature type="non-terminal residue" evidence="1">
    <location>
        <position position="1"/>
    </location>
</feature>
<evidence type="ECO:0000313" key="2">
    <source>
        <dbReference type="Proteomes" id="UP000649617"/>
    </source>
</evidence>
<accession>A0A812PT07</accession>
<reference evidence="1" key="1">
    <citation type="submission" date="2021-02" db="EMBL/GenBank/DDBJ databases">
        <authorList>
            <person name="Dougan E. K."/>
            <person name="Rhodes N."/>
            <person name="Thang M."/>
            <person name="Chan C."/>
        </authorList>
    </citation>
    <scope>NUCLEOTIDE SEQUENCE</scope>
</reference>
<dbReference type="Proteomes" id="UP000649617">
    <property type="component" value="Unassembled WGS sequence"/>
</dbReference>
<organism evidence="1 2">
    <name type="scientific">Symbiodinium pilosum</name>
    <name type="common">Dinoflagellate</name>
    <dbReference type="NCBI Taxonomy" id="2952"/>
    <lineage>
        <taxon>Eukaryota</taxon>
        <taxon>Sar</taxon>
        <taxon>Alveolata</taxon>
        <taxon>Dinophyceae</taxon>
        <taxon>Suessiales</taxon>
        <taxon>Symbiodiniaceae</taxon>
        <taxon>Symbiodinium</taxon>
    </lineage>
</organism>